<keyword evidence="2" id="KW-0560">Oxidoreductase</keyword>
<dbReference type="PANTHER" id="PTHR44196:SF1">
    <property type="entry name" value="DEHYDROGENASE_REDUCTASE SDR FAMILY MEMBER 7B"/>
    <property type="match status" value="1"/>
</dbReference>
<evidence type="ECO:0000256" key="1">
    <source>
        <dbReference type="ARBA" id="ARBA00006484"/>
    </source>
</evidence>
<comment type="caution">
    <text evidence="6">The sequence shown here is derived from an EMBL/GenBank/DDBJ whole genome shotgun (WGS) entry which is preliminary data.</text>
</comment>
<dbReference type="GO" id="GO:0016491">
    <property type="term" value="F:oxidoreductase activity"/>
    <property type="evidence" value="ECO:0007669"/>
    <property type="project" value="UniProtKB-KW"/>
</dbReference>
<dbReference type="InterPro" id="IPR036291">
    <property type="entry name" value="NAD(P)-bd_dom_sf"/>
</dbReference>
<dbReference type="EMBL" id="BRZI01000010">
    <property type="protein sequence ID" value="GLD30076.1"/>
    <property type="molecule type" value="Genomic_DNA"/>
</dbReference>
<dbReference type="PRINTS" id="PR00081">
    <property type="entry name" value="GDHRDH"/>
</dbReference>
<evidence type="ECO:0000313" key="6">
    <source>
        <dbReference type="EMBL" id="GLD30076.1"/>
    </source>
</evidence>
<reference evidence="6" key="1">
    <citation type="submission" date="2022-08" db="EMBL/GenBank/DDBJ databases">
        <title>Mycobacterium kiyosense sp. nov., scotochromogenic slow-glowing species isolated from respiratory specimens.</title>
        <authorList>
            <person name="Fukano H."/>
            <person name="Kazumi Y."/>
            <person name="Sakagami N."/>
            <person name="Ato M."/>
            <person name="Mitarai S."/>
            <person name="Hoshino Y."/>
        </authorList>
    </citation>
    <scope>NUCLEOTIDE SEQUENCE</scope>
    <source>
        <strain evidence="6">1413</strain>
        <strain evidence="5">SRL2020-028</strain>
    </source>
</reference>
<gene>
    <name evidence="6" type="ORF">Mkiyose1413_19590</name>
    <name evidence="5" type="ORF">SRL2020028_32700</name>
</gene>
<dbReference type="PANTHER" id="PTHR44196">
    <property type="entry name" value="DEHYDROGENASE/REDUCTASE SDR FAMILY MEMBER 7B"/>
    <property type="match status" value="1"/>
</dbReference>
<dbReference type="Pfam" id="PF00106">
    <property type="entry name" value="adh_short"/>
    <property type="match status" value="1"/>
</dbReference>
<dbReference type="Proteomes" id="UP001165663">
    <property type="component" value="Unassembled WGS sequence"/>
</dbReference>
<organism evidence="6 7">
    <name type="scientific">Mycobacterium kiyosense</name>
    <dbReference type="NCBI Taxonomy" id="2871094"/>
    <lineage>
        <taxon>Bacteria</taxon>
        <taxon>Bacillati</taxon>
        <taxon>Actinomycetota</taxon>
        <taxon>Actinomycetes</taxon>
        <taxon>Mycobacteriales</taxon>
        <taxon>Mycobacteriaceae</taxon>
        <taxon>Mycobacterium</taxon>
    </lineage>
</organism>
<evidence type="ECO:0000256" key="2">
    <source>
        <dbReference type="ARBA" id="ARBA00023002"/>
    </source>
</evidence>
<dbReference type="SUPFAM" id="SSF51735">
    <property type="entry name" value="NAD(P)-binding Rossmann-fold domains"/>
    <property type="match status" value="1"/>
</dbReference>
<evidence type="ECO:0000259" key="4">
    <source>
        <dbReference type="SMART" id="SM00822"/>
    </source>
</evidence>
<evidence type="ECO:0000313" key="7">
    <source>
        <dbReference type="Proteomes" id="UP001064782"/>
    </source>
</evidence>
<dbReference type="Proteomes" id="UP001064782">
    <property type="component" value="Unassembled WGS sequence"/>
</dbReference>
<dbReference type="InterPro" id="IPR057326">
    <property type="entry name" value="KR_dom"/>
</dbReference>
<comment type="similarity">
    <text evidence="1 3">Belongs to the short-chain dehydrogenases/reductases (SDR) family.</text>
</comment>
<dbReference type="Gene3D" id="3.40.50.720">
    <property type="entry name" value="NAD(P)-binding Rossmann-like Domain"/>
    <property type="match status" value="1"/>
</dbReference>
<name>A0A9P3UXC0_9MYCO</name>
<keyword evidence="7" id="KW-1185">Reference proteome</keyword>
<dbReference type="GO" id="GO:0016020">
    <property type="term" value="C:membrane"/>
    <property type="evidence" value="ECO:0007669"/>
    <property type="project" value="TreeGrafter"/>
</dbReference>
<proteinExistence type="inferred from homology"/>
<evidence type="ECO:0000256" key="3">
    <source>
        <dbReference type="RuleBase" id="RU000363"/>
    </source>
</evidence>
<dbReference type="PRINTS" id="PR00080">
    <property type="entry name" value="SDRFAMILY"/>
</dbReference>
<evidence type="ECO:0000313" key="5">
    <source>
        <dbReference type="EMBL" id="GLB84014.1"/>
    </source>
</evidence>
<dbReference type="NCBIfam" id="NF006123">
    <property type="entry name" value="PRK08267.1"/>
    <property type="match status" value="1"/>
</dbReference>
<dbReference type="EMBL" id="BRXE01000039">
    <property type="protein sequence ID" value="GLB84014.1"/>
    <property type="molecule type" value="Genomic_DNA"/>
</dbReference>
<feature type="domain" description="Ketoreductase" evidence="4">
    <location>
        <begin position="8"/>
        <end position="180"/>
    </location>
</feature>
<dbReference type="SMART" id="SM00822">
    <property type="entry name" value="PKS_KR"/>
    <property type="match status" value="1"/>
</dbReference>
<sequence>MRATVTMKTVAITGATAGIGRATALRFDRAGYRVAAYGRNPQALDELRRALRPEAVVDSLEVQDADAWTTRLSELAGHTGGRLDVLINNAGILSSGRFAEIPLQQQRSIIDVNVGGTLNGCHSAYPYLRATPDAQVINVSSASAMYGQAELATYSASKFAIRGLTEALELEWADAGIRVCAVWPLFVDTGMVDGVETGSTRTMGVHLTPEDVAESIFDIAQTRPRLPHGPHYAVGRQGKALMTIADIAPTWVLRAINRRANRQ</sequence>
<dbReference type="InterPro" id="IPR002347">
    <property type="entry name" value="SDR_fam"/>
</dbReference>
<accession>A0A9P3UXC0</accession>
<protein>
    <submittedName>
        <fullName evidence="6">Short-chain dehydrogenase</fullName>
    </submittedName>
</protein>
<dbReference type="AlphaFoldDB" id="A0A9P3UXC0"/>